<dbReference type="GeneID" id="95387238"/>
<dbReference type="AlphaFoldDB" id="A0A7W5Y5A0"/>
<evidence type="ECO:0000313" key="3">
    <source>
        <dbReference type="Proteomes" id="UP000579945"/>
    </source>
</evidence>
<accession>A0A7W5Y5A0</accession>
<protein>
    <submittedName>
        <fullName evidence="2">Uncharacterized protein</fullName>
    </submittedName>
</protein>
<reference evidence="2 3" key="1">
    <citation type="submission" date="2020-08" db="EMBL/GenBank/DDBJ databases">
        <title>Sequencing the genomes of 1000 actinobacteria strains.</title>
        <authorList>
            <person name="Klenk H.-P."/>
        </authorList>
    </citation>
    <scope>NUCLEOTIDE SEQUENCE [LARGE SCALE GENOMIC DNA]</scope>
    <source>
        <strain evidence="2 3">DSM 44320</strain>
    </source>
</reference>
<gene>
    <name evidence="2" type="ORF">FHR33_000618</name>
</gene>
<comment type="caution">
    <text evidence="2">The sequence shown here is derived from an EMBL/GenBank/DDBJ whole genome shotgun (WGS) entry which is preliminary data.</text>
</comment>
<proteinExistence type="predicted"/>
<dbReference type="Proteomes" id="UP000579945">
    <property type="component" value="Unassembled WGS sequence"/>
</dbReference>
<dbReference type="EMBL" id="JACIBV010000001">
    <property type="protein sequence ID" value="MBB3724758.1"/>
    <property type="molecule type" value="Genomic_DNA"/>
</dbReference>
<evidence type="ECO:0000313" key="2">
    <source>
        <dbReference type="EMBL" id="MBB3724758.1"/>
    </source>
</evidence>
<name>A0A7W5Y5A0_9ACTN</name>
<organism evidence="2 3">
    <name type="scientific">Nonomuraea dietziae</name>
    <dbReference type="NCBI Taxonomy" id="65515"/>
    <lineage>
        <taxon>Bacteria</taxon>
        <taxon>Bacillati</taxon>
        <taxon>Actinomycetota</taxon>
        <taxon>Actinomycetes</taxon>
        <taxon>Streptosporangiales</taxon>
        <taxon>Streptosporangiaceae</taxon>
        <taxon>Nonomuraea</taxon>
    </lineage>
</organism>
<keyword evidence="3" id="KW-1185">Reference proteome</keyword>
<evidence type="ECO:0000256" key="1">
    <source>
        <dbReference type="SAM" id="MobiDB-lite"/>
    </source>
</evidence>
<dbReference type="RefSeq" id="WP_183643139.1">
    <property type="nucleotide sequence ID" value="NZ_JACIBV010000001.1"/>
</dbReference>
<feature type="compositionally biased region" description="Basic and acidic residues" evidence="1">
    <location>
        <begin position="7"/>
        <end position="22"/>
    </location>
</feature>
<sequence length="106" mass="11311">MLGVASGDERGPHADDRKRLGDEGGEPEVPHARAAFVIQDQARVARREKQAEMAGKAGADVGEQVRLLRQRSIGVVEARPAADTGVRVTSWRHRMSASPLSSQGGS</sequence>
<feature type="region of interest" description="Disordered" evidence="1">
    <location>
        <begin position="1"/>
        <end position="32"/>
    </location>
</feature>